<organism evidence="2 3">
    <name type="scientific">Camelus dromedarius</name>
    <name type="common">Dromedary</name>
    <name type="synonym">Arabian camel</name>
    <dbReference type="NCBI Taxonomy" id="9838"/>
    <lineage>
        <taxon>Eukaryota</taxon>
        <taxon>Metazoa</taxon>
        <taxon>Chordata</taxon>
        <taxon>Craniata</taxon>
        <taxon>Vertebrata</taxon>
        <taxon>Euteleostomi</taxon>
        <taxon>Mammalia</taxon>
        <taxon>Eutheria</taxon>
        <taxon>Laurasiatheria</taxon>
        <taxon>Artiodactyla</taxon>
        <taxon>Tylopoda</taxon>
        <taxon>Camelidae</taxon>
        <taxon>Camelus</taxon>
    </lineage>
</organism>
<dbReference type="AlphaFoldDB" id="A0A5N4BXD3"/>
<comment type="caution">
    <text evidence="2">The sequence shown here is derived from an EMBL/GenBank/DDBJ whole genome shotgun (WGS) entry which is preliminary data.</text>
</comment>
<gene>
    <name evidence="2" type="ORF">Cadr_000031158</name>
</gene>
<sequence>METGFPRRNIEFALKSPTGTSGNAAGLPGMEAVVGWLLDNADVQVTDLSDTDTGSEECSDEEVVEDVNDTAYAV</sequence>
<feature type="region of interest" description="Disordered" evidence="1">
    <location>
        <begin position="49"/>
        <end position="74"/>
    </location>
</feature>
<proteinExistence type="predicted"/>
<evidence type="ECO:0000313" key="2">
    <source>
        <dbReference type="EMBL" id="KAB1251276.1"/>
    </source>
</evidence>
<accession>A0A5N4BXD3</accession>
<protein>
    <submittedName>
        <fullName evidence="2">E3 ubiquitin-protein ligase HERC2</fullName>
    </submittedName>
</protein>
<keyword evidence="3" id="KW-1185">Reference proteome</keyword>
<feature type="non-terminal residue" evidence="2">
    <location>
        <position position="74"/>
    </location>
</feature>
<feature type="compositionally biased region" description="Acidic residues" evidence="1">
    <location>
        <begin position="49"/>
        <end position="68"/>
    </location>
</feature>
<name>A0A5N4BXD3_CAMDR</name>
<reference evidence="2 3" key="1">
    <citation type="journal article" date="2019" name="Mol. Ecol. Resour.">
        <title>Improving Illumina assemblies with Hi-C and long reads: an example with the North African dromedary.</title>
        <authorList>
            <person name="Elbers J.P."/>
            <person name="Rogers M.F."/>
            <person name="Perelman P.L."/>
            <person name="Proskuryakova A.A."/>
            <person name="Serdyukova N.A."/>
            <person name="Johnson W.E."/>
            <person name="Horin P."/>
            <person name="Corander J."/>
            <person name="Murphy D."/>
            <person name="Burger P.A."/>
        </authorList>
    </citation>
    <scope>NUCLEOTIDE SEQUENCE [LARGE SCALE GENOMIC DNA]</scope>
    <source>
        <strain evidence="2">Drom800</strain>
        <tissue evidence="2">Blood</tissue>
    </source>
</reference>
<dbReference type="EMBL" id="JWIN03000081">
    <property type="protein sequence ID" value="KAB1251276.1"/>
    <property type="molecule type" value="Genomic_DNA"/>
</dbReference>
<evidence type="ECO:0000256" key="1">
    <source>
        <dbReference type="SAM" id="MobiDB-lite"/>
    </source>
</evidence>
<evidence type="ECO:0000313" key="3">
    <source>
        <dbReference type="Proteomes" id="UP000299084"/>
    </source>
</evidence>
<dbReference type="Proteomes" id="UP000299084">
    <property type="component" value="Unassembled WGS sequence"/>
</dbReference>